<evidence type="ECO:0000256" key="14">
    <source>
        <dbReference type="ARBA" id="ARBA00048142"/>
    </source>
</evidence>
<dbReference type="InterPro" id="IPR041349">
    <property type="entry name" value="PRODH"/>
</dbReference>
<feature type="domain" description="Aldehyde dehydrogenase" evidence="21">
    <location>
        <begin position="667"/>
        <end position="1111"/>
    </location>
</feature>
<evidence type="ECO:0000256" key="3">
    <source>
        <dbReference type="ARBA" id="ARBA00004786"/>
    </source>
</evidence>
<feature type="active site" evidence="19">
    <location>
        <position position="890"/>
    </location>
</feature>
<dbReference type="EC" id="1.2.1.88" evidence="18"/>
<comment type="cofactor">
    <cofactor evidence="1 18">
        <name>FAD</name>
        <dbReference type="ChEBI" id="CHEBI:57692"/>
    </cofactor>
</comment>
<dbReference type="InterPro" id="IPR016162">
    <property type="entry name" value="Ald_DH_N"/>
</dbReference>
<evidence type="ECO:0000256" key="1">
    <source>
        <dbReference type="ARBA" id="ARBA00001974"/>
    </source>
</evidence>
<comment type="catalytic activity">
    <reaction evidence="14 18">
        <text>L-glutamate 5-semialdehyde + NAD(+) + H2O = L-glutamate + NADH + 2 H(+)</text>
        <dbReference type="Rhea" id="RHEA:30235"/>
        <dbReference type="ChEBI" id="CHEBI:15377"/>
        <dbReference type="ChEBI" id="CHEBI:15378"/>
        <dbReference type="ChEBI" id="CHEBI:29985"/>
        <dbReference type="ChEBI" id="CHEBI:57540"/>
        <dbReference type="ChEBI" id="CHEBI:57945"/>
        <dbReference type="ChEBI" id="CHEBI:58066"/>
        <dbReference type="EC" id="1.2.1.88"/>
    </reaction>
</comment>
<keyword evidence="11 18" id="KW-0238">DNA-binding</keyword>
<dbReference type="UniPathway" id="UPA00261">
    <property type="reaction ID" value="UER00373"/>
</dbReference>
<feature type="domain" description="Proline dehydrogenase PutA" evidence="23">
    <location>
        <begin position="118"/>
        <end position="229"/>
    </location>
</feature>
<comment type="pathway">
    <text evidence="3 18">Amino-acid degradation; L-proline degradation into L-glutamate; L-glutamate from L-proline: step 2/2.</text>
</comment>
<dbReference type="FunFam" id="1.20.5.460:FF:000001">
    <property type="entry name" value="Bifunctional protein PutA"/>
    <property type="match status" value="1"/>
</dbReference>
<sequence length="1337" mass="142002">MSVTPLAPAAATTHPGIDAADAAHAGESIASPAIAARAADSGPLDTAGSDAITPLPRRSSLRKAITRAWRLSEPEAVPPLLAAARVSPVSAERITTLARRIAQGLRDQPAAPGKSGLVQGLLQEFSLSSQEGVALMCLAEALLRIPDSATRDALIRDKVRGGNWKDHVGQSPSVFVNAAAWGLMLTGKLVATHNEAGMGSTLSNVMRKGGEPLIRKGVDVAMRLMGEQFVTGETIGEALRNARHREAAGYRYSYDMLGEAALTSSDAARYFADYAQAIHAIGKASAGRGIQEGPGISIKLSALHPRYSRAQIDRVHDELYPSVLQLAEVACQYDIGLNIDAEEADRLELSLDLLERLCAEPSLRGWQGIGFVIQAYQKRCPAVVDYLVDLARRSGRRLMVRLVKGAYWDSEIKRAQIDGLDDYPVYTRKPYTDLSYIACARKLLAAPDQIYPQFATHNAHTLAAIYELADPAAWKPGQYEFQCLHGMGESLYDQVVGTGPDTLARPCRIYAPVGTHETLLAYLVRRLLENGANSSFVNQVADPSIPLDALVQDPVAQVDAMTVEEGRTGLPHPVIPLPAHLYGHARANSRGIDLANDDTLAHLAGTLRQHAADALCAGPMLASHDANDEAAPSRHPAKGSLESTFVDDLDQVADDTRRGMSDMPASVVDVINPADHHDLVGKVRHATPADVDAALAAAANFAPTWASVPPIERAFALERAADALQSDTERLIGILVREAGKTYAAAVAEVREAVDFLRYYAWQVSTTFDNATHRPLGPVVCISPWNFPLAIFTGQIAAALAAGNTVLAKPAEQTSLIAAEAVRVLWDAGIPRAALQMLPGSGQALGPLLVDDPRVQAVMFTGSTAVARQLQRSLATRLGASGKPIPLVAETGGQNAMIVDSSALAEQAVQDIVQSAFDSAGQRCSALRVLYVQHDVADRLIGMLTGAMKELRLGNPARLHTDVGPVIDVRARDTIQNHIDAMRAKGFEVVQAAWGDAVAREAAMEQGTFIPPTLITLPSLRELKQEVFGPVLHVIRYRREDLDAVLRDIAATGYGLTMGLHTRIDETIAQVARQAHVGNLYVNRNMVGAVVGVQPFGGEGLSGTGPKAGGPLYLLRLLADRPDNAIDLALQGLVKEEADATSPKAAEPRAERRSAVASGPAAALGHWCAQQGFGTPTPLDLPMDAMFVLAGPTGERNTYRLVPRVAVLCVAMEPTALLAITVSVLAVGSRAVWDAGSPNAASLHQSLPPEVRAHITLQKEGAEDAGSPPIASAIHQGTDTSLLTLLARMAARDGAIVPVYAITEDAPSVPLESLVMERAVSTNTAAAGGNASLMTMT</sequence>
<keyword evidence="10 18" id="KW-0642">Proline metabolism</keyword>
<dbReference type="NCBIfam" id="NF008869">
    <property type="entry name" value="PRK11904.1"/>
    <property type="match status" value="1"/>
</dbReference>
<dbReference type="GO" id="GO:0004657">
    <property type="term" value="F:proline dehydrogenase activity"/>
    <property type="evidence" value="ECO:0007669"/>
    <property type="project" value="UniProtKB-UniRule"/>
</dbReference>
<dbReference type="PIRSF" id="PIRSF000197">
    <property type="entry name" value="Bifunct_PutA"/>
    <property type="match status" value="1"/>
</dbReference>
<dbReference type="GO" id="GO:0009898">
    <property type="term" value="C:cytoplasmic side of plasma membrane"/>
    <property type="evidence" value="ECO:0007669"/>
    <property type="project" value="TreeGrafter"/>
</dbReference>
<organism evidence="25 26">
    <name type="scientific">Pigmentiphaga litoralis</name>
    <dbReference type="NCBI Taxonomy" id="516702"/>
    <lineage>
        <taxon>Bacteria</taxon>
        <taxon>Pseudomonadati</taxon>
        <taxon>Pseudomonadota</taxon>
        <taxon>Betaproteobacteria</taxon>
        <taxon>Burkholderiales</taxon>
        <taxon>Alcaligenaceae</taxon>
        <taxon>Pigmentiphaga</taxon>
    </lineage>
</organism>
<evidence type="ECO:0000256" key="19">
    <source>
        <dbReference type="PIRSR" id="PIRSR000197-1"/>
    </source>
</evidence>
<dbReference type="Pfam" id="PF01619">
    <property type="entry name" value="Pro_dh"/>
    <property type="match status" value="1"/>
</dbReference>
<evidence type="ECO:0000313" key="26">
    <source>
        <dbReference type="Proteomes" id="UP000542125"/>
    </source>
</evidence>
<evidence type="ECO:0000256" key="16">
    <source>
        <dbReference type="ARBA" id="ARBA00060889"/>
    </source>
</evidence>
<dbReference type="Proteomes" id="UP000542125">
    <property type="component" value="Unassembled WGS sequence"/>
</dbReference>
<dbReference type="InterPro" id="IPR025703">
    <property type="entry name" value="Bifunct_PutA"/>
</dbReference>
<keyword evidence="9 18" id="KW-0520">NAD</keyword>
<keyword evidence="12 18" id="KW-0804">Transcription</keyword>
<evidence type="ECO:0000256" key="13">
    <source>
        <dbReference type="ARBA" id="ARBA00023268"/>
    </source>
</evidence>
<dbReference type="InterPro" id="IPR050485">
    <property type="entry name" value="Proline_metab_enzyme"/>
</dbReference>
<dbReference type="InterPro" id="IPR024082">
    <property type="entry name" value="PRODH_PutA_dom_II"/>
</dbReference>
<dbReference type="Gene3D" id="1.20.5.460">
    <property type="entry name" value="Single helix bin"/>
    <property type="match status" value="1"/>
</dbReference>
<evidence type="ECO:0000256" key="15">
    <source>
        <dbReference type="ARBA" id="ARBA00048779"/>
    </source>
</evidence>
<dbReference type="Pfam" id="PF14850">
    <property type="entry name" value="Pro_dh-DNA_bdg"/>
    <property type="match status" value="1"/>
</dbReference>
<dbReference type="Pfam" id="PF18327">
    <property type="entry name" value="PRODH"/>
    <property type="match status" value="1"/>
</dbReference>
<evidence type="ECO:0000256" key="8">
    <source>
        <dbReference type="ARBA" id="ARBA00023015"/>
    </source>
</evidence>
<dbReference type="GO" id="GO:0003677">
    <property type="term" value="F:DNA binding"/>
    <property type="evidence" value="ECO:0007669"/>
    <property type="project" value="UniProtKB-KW"/>
</dbReference>
<keyword evidence="26" id="KW-1185">Reference proteome</keyword>
<comment type="similarity">
    <text evidence="17 18">In the C-terminal section; belongs to the aldehyde dehydrogenase family.</text>
</comment>
<feature type="region of interest" description="Disordered" evidence="20">
    <location>
        <begin position="625"/>
        <end position="647"/>
    </location>
</feature>
<feature type="domain" description="Proline utilization A proline dehydrogenase N-terminal" evidence="24">
    <location>
        <begin position="59"/>
        <end position="106"/>
    </location>
</feature>
<proteinExistence type="inferred from homology"/>
<dbReference type="Gene3D" id="3.40.605.10">
    <property type="entry name" value="Aldehyde Dehydrogenase, Chain A, domain 1"/>
    <property type="match status" value="1"/>
</dbReference>
<dbReference type="Pfam" id="PF00171">
    <property type="entry name" value="Aldedh"/>
    <property type="match status" value="1"/>
</dbReference>
<reference evidence="25 26" key="1">
    <citation type="submission" date="2020-07" db="EMBL/GenBank/DDBJ databases">
        <title>Genomic Encyclopedia of Type Strains, Phase IV (KMG-V): Genome sequencing to study the core and pangenomes of soil and plant-associated prokaryotes.</title>
        <authorList>
            <person name="Whitman W."/>
        </authorList>
    </citation>
    <scope>NUCLEOTIDE SEQUENCE [LARGE SCALE GENOMIC DNA]</scope>
    <source>
        <strain evidence="25 26">SAS40</strain>
    </source>
</reference>
<evidence type="ECO:0000256" key="2">
    <source>
        <dbReference type="ARBA" id="ARBA00004739"/>
    </source>
</evidence>
<dbReference type="PANTHER" id="PTHR42862">
    <property type="entry name" value="DELTA-1-PYRROLINE-5-CARBOXYLATE DEHYDROGENASE 1, ISOFORM A-RELATED"/>
    <property type="match status" value="1"/>
</dbReference>
<dbReference type="InterPro" id="IPR002872">
    <property type="entry name" value="Proline_DH_dom"/>
</dbReference>
<dbReference type="InterPro" id="IPR016163">
    <property type="entry name" value="Ald_DH_C"/>
</dbReference>
<evidence type="ECO:0000259" key="22">
    <source>
        <dbReference type="Pfam" id="PF01619"/>
    </source>
</evidence>
<dbReference type="GO" id="GO:0010133">
    <property type="term" value="P:L-proline catabolic process to L-glutamate"/>
    <property type="evidence" value="ECO:0007669"/>
    <property type="project" value="UniProtKB-UniRule"/>
</dbReference>
<dbReference type="EMBL" id="JACBYR010000002">
    <property type="protein sequence ID" value="NYE85567.1"/>
    <property type="molecule type" value="Genomic_DNA"/>
</dbReference>
<dbReference type="InterPro" id="IPR016161">
    <property type="entry name" value="Ald_DH/histidinol_DH"/>
</dbReference>
<dbReference type="SUPFAM" id="SSF81935">
    <property type="entry name" value="N-terminal domain of bifunctional PutA protein"/>
    <property type="match status" value="1"/>
</dbReference>
<comment type="function">
    <text evidence="18">Oxidizes proline to glutamate for use as a carbon and nitrogen source.</text>
</comment>
<dbReference type="Gene3D" id="3.40.309.10">
    <property type="entry name" value="Aldehyde Dehydrogenase, Chain A, domain 2"/>
    <property type="match status" value="1"/>
</dbReference>
<comment type="catalytic activity">
    <reaction evidence="15 18">
        <text>L-proline + a quinone = (S)-1-pyrroline-5-carboxylate + a quinol + H(+)</text>
        <dbReference type="Rhea" id="RHEA:23784"/>
        <dbReference type="ChEBI" id="CHEBI:15378"/>
        <dbReference type="ChEBI" id="CHEBI:17388"/>
        <dbReference type="ChEBI" id="CHEBI:24646"/>
        <dbReference type="ChEBI" id="CHEBI:60039"/>
        <dbReference type="ChEBI" id="CHEBI:132124"/>
        <dbReference type="EC" id="1.5.5.2"/>
    </reaction>
</comment>
<comment type="pathway">
    <text evidence="2 18">Amino-acid degradation; L-proline degradation into L-glutamate; L-glutamate from L-proline: step 1/2.</text>
</comment>
<dbReference type="InterPro" id="IPR029041">
    <property type="entry name" value="FAD-linked_oxidoreductase-like"/>
</dbReference>
<keyword evidence="13" id="KW-0511">Multifunctional enzyme</keyword>
<evidence type="ECO:0000256" key="12">
    <source>
        <dbReference type="ARBA" id="ARBA00023163"/>
    </source>
</evidence>
<evidence type="ECO:0000256" key="5">
    <source>
        <dbReference type="ARBA" id="ARBA00022630"/>
    </source>
</evidence>
<keyword evidence="4 18" id="KW-0678">Repressor</keyword>
<evidence type="ECO:0000259" key="23">
    <source>
        <dbReference type="Pfam" id="PF14850"/>
    </source>
</evidence>
<evidence type="ECO:0000256" key="20">
    <source>
        <dbReference type="SAM" id="MobiDB-lite"/>
    </source>
</evidence>
<accession>A0A7Y9IYW9</accession>
<dbReference type="SUPFAM" id="SSF51730">
    <property type="entry name" value="FAD-linked oxidoreductase"/>
    <property type="match status" value="1"/>
</dbReference>
<dbReference type="InterPro" id="IPR016160">
    <property type="entry name" value="Ald_DH_CS_CYS"/>
</dbReference>
<keyword evidence="7 18" id="KW-0560">Oxidoreductase</keyword>
<evidence type="ECO:0000256" key="18">
    <source>
        <dbReference type="PIRNR" id="PIRNR000197"/>
    </source>
</evidence>
<dbReference type="PANTHER" id="PTHR42862:SF1">
    <property type="entry name" value="DELTA-1-PYRROLINE-5-CARBOXYLATE DEHYDROGENASE 2, ISOFORM A-RELATED"/>
    <property type="match status" value="1"/>
</dbReference>
<dbReference type="FunFam" id="3.40.309.10:FF:000005">
    <property type="entry name" value="1-pyrroline-5-carboxylate dehydrogenase 1"/>
    <property type="match status" value="1"/>
</dbReference>
<dbReference type="Gene3D" id="1.20.5.550">
    <property type="entry name" value="Single Helix bin"/>
    <property type="match status" value="1"/>
</dbReference>
<dbReference type="EC" id="1.5.5.2" evidence="18"/>
<feature type="domain" description="Proline dehydrogenase" evidence="22">
    <location>
        <begin position="238"/>
        <end position="539"/>
    </location>
</feature>
<protein>
    <recommendedName>
        <fullName evidence="18">Bifunctional protein PutA</fullName>
    </recommendedName>
    <domain>
        <recommendedName>
            <fullName evidence="18">Proline dehydrogenase</fullName>
            <ecNumber evidence="18">1.5.5.2</ecNumber>
        </recommendedName>
        <alternativeName>
            <fullName evidence="18">Proline oxidase</fullName>
        </alternativeName>
    </domain>
    <domain>
        <recommendedName>
            <fullName evidence="18">Delta-1-pyrroline-5-carboxylate dehydrogenase</fullName>
            <shortName evidence="18">P5C dehydrogenase</shortName>
            <ecNumber evidence="18">1.2.1.88</ecNumber>
        </recommendedName>
        <alternativeName>
            <fullName evidence="18">L-glutamate gamma-semialdehyde dehydrogenase</fullName>
        </alternativeName>
    </domain>
</protein>
<comment type="caution">
    <text evidence="25">The sequence shown here is derived from an EMBL/GenBank/DDBJ whole genome shotgun (WGS) entry which is preliminary data.</text>
</comment>
<dbReference type="Gene3D" id="3.20.20.220">
    <property type="match status" value="1"/>
</dbReference>
<gene>
    <name evidence="25" type="ORF">FHW18_004874</name>
</gene>
<evidence type="ECO:0000256" key="17">
    <source>
        <dbReference type="ARBA" id="ARBA00060911"/>
    </source>
</evidence>
<dbReference type="SUPFAM" id="SSF53720">
    <property type="entry name" value="ALDH-like"/>
    <property type="match status" value="1"/>
</dbReference>
<keyword evidence="5 18" id="KW-0285">Flavoprotein</keyword>
<dbReference type="NCBIfam" id="TIGR01238">
    <property type="entry name" value="D1pyr5carbox3"/>
    <property type="match status" value="1"/>
</dbReference>
<evidence type="ECO:0000256" key="6">
    <source>
        <dbReference type="ARBA" id="ARBA00022827"/>
    </source>
</evidence>
<dbReference type="InterPro" id="IPR024090">
    <property type="entry name" value="PRODH_PutA_dom_I"/>
</dbReference>
<dbReference type="InterPro" id="IPR005933">
    <property type="entry name" value="PutA_C"/>
</dbReference>
<dbReference type="PROSITE" id="PS00070">
    <property type="entry name" value="ALDEHYDE_DEHYDR_CYS"/>
    <property type="match status" value="1"/>
</dbReference>
<dbReference type="FunFam" id="3.20.20.220:FF:000004">
    <property type="entry name" value="Bifunctional protein PutA"/>
    <property type="match status" value="1"/>
</dbReference>
<dbReference type="GO" id="GO:0003842">
    <property type="term" value="F:L-glutamate gamma-semialdehyde dehydrogenase activity"/>
    <property type="evidence" value="ECO:0007669"/>
    <property type="project" value="UniProtKB-UniRule"/>
</dbReference>
<evidence type="ECO:0000259" key="21">
    <source>
        <dbReference type="Pfam" id="PF00171"/>
    </source>
</evidence>
<keyword evidence="6 18" id="KW-0274">FAD</keyword>
<dbReference type="GO" id="GO:0003700">
    <property type="term" value="F:DNA-binding transcription factor activity"/>
    <property type="evidence" value="ECO:0007669"/>
    <property type="project" value="InterPro"/>
</dbReference>
<dbReference type="InterPro" id="IPR024089">
    <property type="entry name" value="PRODH_PutA_dom_I/II"/>
</dbReference>
<dbReference type="InterPro" id="IPR015590">
    <property type="entry name" value="Aldehyde_DH_dom"/>
</dbReference>
<dbReference type="RefSeq" id="WP_179589600.1">
    <property type="nucleotide sequence ID" value="NZ_JACBYR010000002.1"/>
</dbReference>
<name>A0A7Y9IYW9_9BURK</name>
<evidence type="ECO:0000256" key="4">
    <source>
        <dbReference type="ARBA" id="ARBA00022491"/>
    </source>
</evidence>
<feature type="active site" evidence="19">
    <location>
        <position position="924"/>
    </location>
</feature>
<evidence type="ECO:0000259" key="24">
    <source>
        <dbReference type="Pfam" id="PF18327"/>
    </source>
</evidence>
<evidence type="ECO:0000256" key="9">
    <source>
        <dbReference type="ARBA" id="ARBA00023027"/>
    </source>
</evidence>
<evidence type="ECO:0000256" key="7">
    <source>
        <dbReference type="ARBA" id="ARBA00023002"/>
    </source>
</evidence>
<evidence type="ECO:0000256" key="11">
    <source>
        <dbReference type="ARBA" id="ARBA00023125"/>
    </source>
</evidence>
<comment type="similarity">
    <text evidence="16 18">In the N-terminal section; belongs to the proline dehydrogenase family.</text>
</comment>
<evidence type="ECO:0000256" key="10">
    <source>
        <dbReference type="ARBA" id="ARBA00023062"/>
    </source>
</evidence>
<keyword evidence="8 18" id="KW-0805">Transcription regulation</keyword>
<evidence type="ECO:0000313" key="25">
    <source>
        <dbReference type="EMBL" id="NYE85567.1"/>
    </source>
</evidence>